<organism evidence="2 3">
    <name type="scientific">Lutibacter flavus</name>
    <dbReference type="NCBI Taxonomy" id="691689"/>
    <lineage>
        <taxon>Bacteria</taxon>
        <taxon>Pseudomonadati</taxon>
        <taxon>Bacteroidota</taxon>
        <taxon>Flavobacteriia</taxon>
        <taxon>Flavobacteriales</taxon>
        <taxon>Flavobacteriaceae</taxon>
        <taxon>Lutibacter</taxon>
    </lineage>
</organism>
<evidence type="ECO:0000313" key="3">
    <source>
        <dbReference type="Proteomes" id="UP000198412"/>
    </source>
</evidence>
<gene>
    <name evidence="2" type="ORF">SAMN04488111_2764</name>
</gene>
<dbReference type="EMBL" id="FZNX01000005">
    <property type="protein sequence ID" value="SNR73768.1"/>
    <property type="molecule type" value="Genomic_DNA"/>
</dbReference>
<dbReference type="AlphaFoldDB" id="A0A238YSG8"/>
<evidence type="ECO:0000313" key="2">
    <source>
        <dbReference type="EMBL" id="SNR73768.1"/>
    </source>
</evidence>
<dbReference type="Pfam" id="PF13568">
    <property type="entry name" value="OMP_b-brl_2"/>
    <property type="match status" value="1"/>
</dbReference>
<proteinExistence type="predicted"/>
<name>A0A238YSG8_9FLAO</name>
<accession>A0A238YSG8</accession>
<sequence length="210" mass="24282">MLQSQVKEASVDSLSYLEDQIYLSLTYNNLRNKPSSISQNGFSSGISAGFIKDIPLNHENNFGVGLGLGYGYNVYVQNLKISKENNVVLFEPVSDYKSNWLRLHSIDIPFEFRWRNSTLEKYKFWRIYTGLKASYIITSKSKYNNFEEVNKTKNISEINKIQYGLTLAAGYGTWNLFIYYGLNPIFKDAFIDNNSLNIKDFKVGLQFYIM</sequence>
<dbReference type="Proteomes" id="UP000198412">
    <property type="component" value="Unassembled WGS sequence"/>
</dbReference>
<dbReference type="RefSeq" id="WP_176420375.1">
    <property type="nucleotide sequence ID" value="NZ_FZNX01000005.1"/>
</dbReference>
<dbReference type="InterPro" id="IPR025665">
    <property type="entry name" value="Beta-barrel_OMP_2"/>
</dbReference>
<evidence type="ECO:0000259" key="1">
    <source>
        <dbReference type="Pfam" id="PF13568"/>
    </source>
</evidence>
<feature type="domain" description="Outer membrane protein beta-barrel" evidence="1">
    <location>
        <begin position="4"/>
        <end position="186"/>
    </location>
</feature>
<protein>
    <submittedName>
        <fullName evidence="2">Outer membrane protein beta-barrel domain-containing protein</fullName>
    </submittedName>
</protein>
<reference evidence="3" key="1">
    <citation type="submission" date="2017-06" db="EMBL/GenBank/DDBJ databases">
        <authorList>
            <person name="Varghese N."/>
            <person name="Submissions S."/>
        </authorList>
    </citation>
    <scope>NUCLEOTIDE SEQUENCE [LARGE SCALE GENOMIC DNA]</scope>
    <source>
        <strain evidence="3">DSM 27993</strain>
    </source>
</reference>
<keyword evidence="3" id="KW-1185">Reference proteome</keyword>